<sequence>MTALAELARRTDAAVQRARAELVTGVRAAHASGLTQAEIAREIGRSQPEVSRLLHFHGRSARGRALRRNKPAVLALISEIGGGRVRVFGSVATGTDGPDSDIDLLIDLSDDVGMLRIARTERLLADILGYSVDLVSSSDLRADLRDRVLAEAVPL</sequence>
<dbReference type="Gene3D" id="1.10.260.40">
    <property type="entry name" value="lambda repressor-like DNA-binding domains"/>
    <property type="match status" value="1"/>
</dbReference>
<dbReference type="GO" id="GO:0005524">
    <property type="term" value="F:ATP binding"/>
    <property type="evidence" value="ECO:0007669"/>
    <property type="project" value="UniProtKB-KW"/>
</dbReference>
<dbReference type="GO" id="GO:0046872">
    <property type="term" value="F:metal ion binding"/>
    <property type="evidence" value="ECO:0007669"/>
    <property type="project" value="UniProtKB-KW"/>
</dbReference>
<dbReference type="RefSeq" id="WP_250828104.1">
    <property type="nucleotide sequence ID" value="NZ_JAMOIL010000022.1"/>
</dbReference>
<gene>
    <name evidence="11" type="ORF">M8330_15870</name>
</gene>
<accession>A0A9X2D9Y3</accession>
<dbReference type="Proteomes" id="UP001139485">
    <property type="component" value="Unassembled WGS sequence"/>
</dbReference>
<evidence type="ECO:0000313" key="11">
    <source>
        <dbReference type="EMBL" id="MCM0621769.1"/>
    </source>
</evidence>
<keyword evidence="2" id="KW-1277">Toxin-antitoxin system</keyword>
<dbReference type="PANTHER" id="PTHR33571:SF12">
    <property type="entry name" value="BSL3053 PROTEIN"/>
    <property type="match status" value="1"/>
</dbReference>
<evidence type="ECO:0000256" key="1">
    <source>
        <dbReference type="ARBA" id="ARBA00001946"/>
    </source>
</evidence>
<keyword evidence="4" id="KW-0548">Nucleotidyltransferase</keyword>
<dbReference type="InterPro" id="IPR002934">
    <property type="entry name" value="Polymerase_NTP_transf_dom"/>
</dbReference>
<evidence type="ECO:0000256" key="8">
    <source>
        <dbReference type="ARBA" id="ARBA00022842"/>
    </source>
</evidence>
<comment type="cofactor">
    <cofactor evidence="1">
        <name>Mg(2+)</name>
        <dbReference type="ChEBI" id="CHEBI:18420"/>
    </cofactor>
</comment>
<dbReference type="InterPro" id="IPR052038">
    <property type="entry name" value="Type-VII_TA_antitoxin"/>
</dbReference>
<evidence type="ECO:0000256" key="2">
    <source>
        <dbReference type="ARBA" id="ARBA00022649"/>
    </source>
</evidence>
<dbReference type="AlphaFoldDB" id="A0A9X2D9Y3"/>
<evidence type="ECO:0000259" key="10">
    <source>
        <dbReference type="Pfam" id="PF01909"/>
    </source>
</evidence>
<evidence type="ECO:0000256" key="9">
    <source>
        <dbReference type="ARBA" id="ARBA00038276"/>
    </source>
</evidence>
<dbReference type="PANTHER" id="PTHR33571">
    <property type="entry name" value="SSL8005 PROTEIN"/>
    <property type="match status" value="1"/>
</dbReference>
<evidence type="ECO:0000256" key="6">
    <source>
        <dbReference type="ARBA" id="ARBA00022741"/>
    </source>
</evidence>
<reference evidence="11" key="1">
    <citation type="submission" date="2022-05" db="EMBL/GenBank/DDBJ databases">
        <authorList>
            <person name="Tuo L."/>
        </authorList>
    </citation>
    <scope>NUCLEOTIDE SEQUENCE</scope>
    <source>
        <strain evidence="11">BSK12Z-4</strain>
    </source>
</reference>
<evidence type="ECO:0000256" key="5">
    <source>
        <dbReference type="ARBA" id="ARBA00022723"/>
    </source>
</evidence>
<proteinExistence type="inferred from homology"/>
<protein>
    <submittedName>
        <fullName evidence="11">Nucleotidyltransferase domain-containing protein</fullName>
    </submittedName>
</protein>
<evidence type="ECO:0000256" key="3">
    <source>
        <dbReference type="ARBA" id="ARBA00022679"/>
    </source>
</evidence>
<organism evidence="11 12">
    <name type="scientific">Nocardioides bruguierae</name>
    <dbReference type="NCBI Taxonomy" id="2945102"/>
    <lineage>
        <taxon>Bacteria</taxon>
        <taxon>Bacillati</taxon>
        <taxon>Actinomycetota</taxon>
        <taxon>Actinomycetes</taxon>
        <taxon>Propionibacteriales</taxon>
        <taxon>Nocardioidaceae</taxon>
        <taxon>Nocardioides</taxon>
    </lineage>
</organism>
<dbReference type="Gene3D" id="3.30.460.10">
    <property type="entry name" value="Beta Polymerase, domain 2"/>
    <property type="match status" value="1"/>
</dbReference>
<dbReference type="GO" id="GO:0016779">
    <property type="term" value="F:nucleotidyltransferase activity"/>
    <property type="evidence" value="ECO:0007669"/>
    <property type="project" value="UniProtKB-KW"/>
</dbReference>
<keyword evidence="8" id="KW-0460">Magnesium</keyword>
<keyword evidence="6" id="KW-0547">Nucleotide-binding</keyword>
<comment type="caution">
    <text evidence="11">The sequence shown here is derived from an EMBL/GenBank/DDBJ whole genome shotgun (WGS) entry which is preliminary data.</text>
</comment>
<dbReference type="CDD" id="cd05403">
    <property type="entry name" value="NT_KNTase_like"/>
    <property type="match status" value="1"/>
</dbReference>
<dbReference type="InterPro" id="IPR043519">
    <property type="entry name" value="NT_sf"/>
</dbReference>
<keyword evidence="7" id="KW-0067">ATP-binding</keyword>
<dbReference type="GO" id="GO:0003677">
    <property type="term" value="F:DNA binding"/>
    <property type="evidence" value="ECO:0007669"/>
    <property type="project" value="InterPro"/>
</dbReference>
<evidence type="ECO:0000313" key="12">
    <source>
        <dbReference type="Proteomes" id="UP001139485"/>
    </source>
</evidence>
<keyword evidence="5" id="KW-0479">Metal-binding</keyword>
<dbReference type="InterPro" id="IPR010982">
    <property type="entry name" value="Lambda_DNA-bd_dom_sf"/>
</dbReference>
<evidence type="ECO:0000256" key="7">
    <source>
        <dbReference type="ARBA" id="ARBA00022840"/>
    </source>
</evidence>
<evidence type="ECO:0000256" key="4">
    <source>
        <dbReference type="ARBA" id="ARBA00022695"/>
    </source>
</evidence>
<comment type="similarity">
    <text evidence="9">Belongs to the MntA antitoxin family.</text>
</comment>
<keyword evidence="12" id="KW-1185">Reference proteome</keyword>
<dbReference type="Pfam" id="PF01909">
    <property type="entry name" value="NTP_transf_2"/>
    <property type="match status" value="1"/>
</dbReference>
<dbReference type="SUPFAM" id="SSF81301">
    <property type="entry name" value="Nucleotidyltransferase"/>
    <property type="match status" value="1"/>
</dbReference>
<dbReference type="EMBL" id="JAMOIL010000022">
    <property type="protein sequence ID" value="MCM0621769.1"/>
    <property type="molecule type" value="Genomic_DNA"/>
</dbReference>
<name>A0A9X2D9Y3_9ACTN</name>
<feature type="domain" description="Polymerase nucleotidyl transferase" evidence="10">
    <location>
        <begin position="82"/>
        <end position="149"/>
    </location>
</feature>
<keyword evidence="3" id="KW-0808">Transferase</keyword>